<evidence type="ECO:0000256" key="7">
    <source>
        <dbReference type="ARBA" id="ARBA00022741"/>
    </source>
</evidence>
<feature type="domain" description="PX" evidence="21">
    <location>
        <begin position="1196"/>
        <end position="1322"/>
    </location>
</feature>
<keyword evidence="4" id="KW-0963">Cytoplasm</keyword>
<evidence type="ECO:0000256" key="2">
    <source>
        <dbReference type="ARBA" id="ARBA00004186"/>
    </source>
</evidence>
<dbReference type="InterPro" id="IPR027417">
    <property type="entry name" value="P-loop_NTPase"/>
</dbReference>
<dbReference type="GO" id="GO:0003777">
    <property type="term" value="F:microtubule motor activity"/>
    <property type="evidence" value="ECO:0007669"/>
    <property type="project" value="InterPro"/>
</dbReference>
<dbReference type="SMART" id="SM00129">
    <property type="entry name" value="KISc"/>
    <property type="match status" value="1"/>
</dbReference>
<evidence type="ECO:0000256" key="5">
    <source>
        <dbReference type="ARBA" id="ARBA00022553"/>
    </source>
</evidence>
<dbReference type="Pfam" id="PF00787">
    <property type="entry name" value="PX"/>
    <property type="match status" value="1"/>
</dbReference>
<dbReference type="PANTHER" id="PTHR47117:SF8">
    <property type="entry name" value="KINESIN FAMILY MEMBER 16B"/>
    <property type="match status" value="1"/>
</dbReference>
<dbReference type="GO" id="GO:0007169">
    <property type="term" value="P:cell surface receptor protein tyrosine kinase signaling pathway"/>
    <property type="evidence" value="ECO:0007669"/>
    <property type="project" value="UniProtKB-ARBA"/>
</dbReference>
<keyword evidence="6" id="KW-0493">Microtubule</keyword>
<dbReference type="InterPro" id="IPR001752">
    <property type="entry name" value="Kinesin_motor_dom"/>
</dbReference>
<dbReference type="FunFam" id="2.60.200.20:FF:000005">
    <property type="entry name" value="Kinesin family member 16B"/>
    <property type="match status" value="1"/>
</dbReference>
<dbReference type="Pfam" id="PF00225">
    <property type="entry name" value="Kinesin"/>
    <property type="match status" value="1"/>
</dbReference>
<dbReference type="GO" id="GO:0007018">
    <property type="term" value="P:microtubule-based movement"/>
    <property type="evidence" value="ECO:0007669"/>
    <property type="project" value="InterPro"/>
</dbReference>
<organism evidence="22 23">
    <name type="scientific">Channa striata</name>
    <name type="common">Snakehead murrel</name>
    <name type="synonym">Ophicephalus striatus</name>
    <dbReference type="NCBI Taxonomy" id="64152"/>
    <lineage>
        <taxon>Eukaryota</taxon>
        <taxon>Metazoa</taxon>
        <taxon>Chordata</taxon>
        <taxon>Craniata</taxon>
        <taxon>Vertebrata</taxon>
        <taxon>Euteleostomi</taxon>
        <taxon>Actinopterygii</taxon>
        <taxon>Neopterygii</taxon>
        <taxon>Teleostei</taxon>
        <taxon>Neoteleostei</taxon>
        <taxon>Acanthomorphata</taxon>
        <taxon>Anabantaria</taxon>
        <taxon>Anabantiformes</taxon>
        <taxon>Channoidei</taxon>
        <taxon>Channidae</taxon>
        <taxon>Channa</taxon>
    </lineage>
</organism>
<sequence>MASVRVAVRVRPANRREKDLAAKCIIRMEGTKTSITNLKIPDGVVGDSMRERTKTFTYDFSYDSMDCKSSTFVSQEKVFKDLGSDVLRAAFEGYNACVFAYGQTGSGKSYTMMGSPGDAGLIPRICEGLFSRISEATRWDEASFRTEVSYLEIYNERVRDLLRRKSTQTYNLRVREHPKDGPYVEDLSKHLVQNYSDVEELMEAGNINRTTASTGMNDVSSRSHAIFTINFTQAKFDAEMPSETVSKIHLVDLAGSERADATGATGVRLKEGGNINKSLVTLGNVISSLADMTQDGVNTNLKKKSVFVPYRDSVLTWLLKDSLGGNSKTIMIATISPADINYGETLSTLRYANRAKNIINKPTINEDSNVRLIRELRAEIARLKALLVQGNQIALLDSPTALSMEEKLHQNEARVRELTKEWTNKWNETQNILKEETLALRKEGIGVVLDSELPHLIGIDDDLLSTGIILYHLKEGRTYVGREDASTEQDIILHGLDLESEHCMFENQNGTVILVPLGGAQCSVNGVQVMEPSQLNQGAVILLGRTNMFRFNHPKEAAKLREKRKSGLLSTFSLSMTDLSKSCENLSTVMLYNPGLEFERQQREELEKLEMKRRLIKEMEAKQQSEKVELERLQQEVESQRKESEEVQQRILRQEESLRRRSQDIESRLRDFLAEKERFEEERRSEIQGVDLQRHQQPRQQQEDEAEEDEEQRRQLEATAQAEIYRELERLKREREEQQVRLEAERRRLEEQEREQLSLVGRLEEQLREKHEVATTLLAREDGHRLEEERRALAEIREALLRAKEAGERPDVEDAGREAMSAHARYMDFKATQVKELGQLEEGLRQQRERLEREVAAERNTLLLLAHSFKERQQQLKETQEKEAQDATAAGQEEQLVKQAEHRLQFKEQQLARLADSLLPALTEEKQRAAEMLERSRGGGNGNCDSPPGLDNTLYQVEKELEEKEEKLSVHWHNAQQLQQLQETYEFTANVARQEEKVRRKEQEILESKEKQQREAMEQAVARLERRHSALRRSISEPDAEEQRCKKSAQRNLRPGANLDQHRVEREIQKLRQRISEGEENNRTHSIANDEKTSSPVGHIQSLNTLLPLSDDRINAYIEEEVQRRLRRMNLLNGSNSMDLSLSWESLREEEEVSDCSSVRLTDEDDDKPQNLNPRRLKYELLASRPLRTSSDVLQEPVKISIPRYVLRGQGKDEHFEFEVKITVMDETWTVFRRYSRFREMHRSLKLKYPELAALEFPPKKLFGNRDERMVAERRNHLERYLRSLFRVMLSSSSSPLRADTDGGLHLSKHAVCEFSSFFKKGVFEHSSHGTG</sequence>
<feature type="compositionally biased region" description="Basic and acidic residues" evidence="19">
    <location>
        <begin position="874"/>
        <end position="885"/>
    </location>
</feature>
<dbReference type="PROSITE" id="PS00411">
    <property type="entry name" value="KINESIN_MOTOR_1"/>
    <property type="match status" value="1"/>
</dbReference>
<dbReference type="CDD" id="cd01365">
    <property type="entry name" value="KISc_KIF1A_KIF1B"/>
    <property type="match status" value="1"/>
</dbReference>
<keyword evidence="11" id="KW-0446">Lipid-binding</keyword>
<dbReference type="GO" id="GO:0035091">
    <property type="term" value="F:phosphatidylinositol binding"/>
    <property type="evidence" value="ECO:0007669"/>
    <property type="project" value="InterPro"/>
</dbReference>
<evidence type="ECO:0000256" key="1">
    <source>
        <dbReference type="ARBA" id="ARBA00004146"/>
    </source>
</evidence>
<dbReference type="Gene3D" id="3.40.850.10">
    <property type="entry name" value="Kinesin motor domain"/>
    <property type="match status" value="1"/>
</dbReference>
<feature type="coiled-coil region" evidence="18">
    <location>
        <begin position="373"/>
        <end position="421"/>
    </location>
</feature>
<evidence type="ECO:0000313" key="22">
    <source>
        <dbReference type="EMBL" id="KAK2817594.1"/>
    </source>
</evidence>
<comment type="function">
    <text evidence="15">Plus end-directed microtubule-dependent motor protein involved in endosome transport and receptor recycling and degradation. Regulates the plus end motility of early endosomes and the balance between recycling and degradation of receptors such as EGF receptor (EGFR) and FGF receptor (FGFR). Regulates the Golgi to endosome transport of FGFR-containing vesicles during early development, a key process for developing basement membrane and epiblast and primitive endoderm lineages during early postimplantation development.</text>
</comment>
<dbReference type="FunFam" id="3.40.850.10:FF:000021">
    <property type="entry name" value="kinesin-like protein KIF16B isoform X1"/>
    <property type="match status" value="1"/>
</dbReference>
<dbReference type="SUPFAM" id="SSF49879">
    <property type="entry name" value="SMAD/FHA domain"/>
    <property type="match status" value="1"/>
</dbReference>
<dbReference type="GO" id="GO:0031901">
    <property type="term" value="C:early endosome membrane"/>
    <property type="evidence" value="ECO:0007669"/>
    <property type="project" value="UniProtKB-SubCell"/>
</dbReference>
<name>A0AA88J640_CHASR</name>
<keyword evidence="10 18" id="KW-0175">Coiled coil</keyword>
<evidence type="ECO:0000313" key="23">
    <source>
        <dbReference type="Proteomes" id="UP001187415"/>
    </source>
</evidence>
<feature type="region of interest" description="Disordered" evidence="19">
    <location>
        <begin position="1031"/>
        <end position="1098"/>
    </location>
</feature>
<evidence type="ECO:0000259" key="20">
    <source>
        <dbReference type="PROSITE" id="PS50067"/>
    </source>
</evidence>
<keyword evidence="7 17" id="KW-0547">Nucleotide-binding</keyword>
<keyword evidence="13 17" id="KW-0505">Motor protein</keyword>
<dbReference type="PANTHER" id="PTHR47117">
    <property type="entry name" value="STAR-RELATED LIPID TRANSFER PROTEIN 9"/>
    <property type="match status" value="1"/>
</dbReference>
<dbReference type="GO" id="GO:0016192">
    <property type="term" value="P:vesicle-mediated transport"/>
    <property type="evidence" value="ECO:0007669"/>
    <property type="project" value="UniProtKB-ARBA"/>
</dbReference>
<evidence type="ECO:0000256" key="9">
    <source>
        <dbReference type="ARBA" id="ARBA00022840"/>
    </source>
</evidence>
<evidence type="ECO:0000256" key="6">
    <source>
        <dbReference type="ARBA" id="ARBA00022701"/>
    </source>
</evidence>
<dbReference type="Gene3D" id="2.60.200.20">
    <property type="match status" value="1"/>
</dbReference>
<keyword evidence="14" id="KW-0206">Cytoskeleton</keyword>
<feature type="region of interest" description="Disordered" evidence="19">
    <location>
        <begin position="684"/>
        <end position="716"/>
    </location>
</feature>
<feature type="binding site" evidence="17">
    <location>
        <begin position="102"/>
        <end position="109"/>
    </location>
    <ligand>
        <name>ATP</name>
        <dbReference type="ChEBI" id="CHEBI:30616"/>
    </ligand>
</feature>
<keyword evidence="9 17" id="KW-0067">ATP-binding</keyword>
<comment type="caution">
    <text evidence="22">The sequence shown here is derived from an EMBL/GenBank/DDBJ whole genome shotgun (WGS) entry which is preliminary data.</text>
</comment>
<evidence type="ECO:0000256" key="19">
    <source>
        <dbReference type="SAM" id="MobiDB-lite"/>
    </source>
</evidence>
<dbReference type="InterPro" id="IPR008984">
    <property type="entry name" value="SMAD_FHA_dom_sf"/>
</dbReference>
<dbReference type="Gene3D" id="3.30.1520.10">
    <property type="entry name" value="Phox-like domain"/>
    <property type="match status" value="1"/>
</dbReference>
<feature type="domain" description="Kinesin motor" evidence="20">
    <location>
        <begin position="3"/>
        <end position="358"/>
    </location>
</feature>
<dbReference type="InterPro" id="IPR001683">
    <property type="entry name" value="PX_dom"/>
</dbReference>
<evidence type="ECO:0000256" key="12">
    <source>
        <dbReference type="ARBA" id="ARBA00023136"/>
    </source>
</evidence>
<evidence type="ECO:0000259" key="21">
    <source>
        <dbReference type="PROSITE" id="PS50195"/>
    </source>
</evidence>
<comment type="similarity">
    <text evidence="17">Belongs to the TRAFAC class myosin-kinesin ATPase superfamily. Kinesin family.</text>
</comment>
<dbReference type="PRINTS" id="PR00380">
    <property type="entry name" value="KINESINHEAVY"/>
</dbReference>
<keyword evidence="5" id="KW-0597">Phosphoprotein</keyword>
<accession>A0AA88J640</accession>
<evidence type="ECO:0000256" key="10">
    <source>
        <dbReference type="ARBA" id="ARBA00023054"/>
    </source>
</evidence>
<dbReference type="GO" id="GO:0008017">
    <property type="term" value="F:microtubule binding"/>
    <property type="evidence" value="ECO:0007669"/>
    <property type="project" value="InterPro"/>
</dbReference>
<dbReference type="SUPFAM" id="SSF64268">
    <property type="entry name" value="PX domain"/>
    <property type="match status" value="1"/>
</dbReference>
<comment type="subcellular location">
    <subcellularLocation>
        <location evidence="2">Cytoplasm</location>
        <location evidence="2">Cytoskeleton</location>
        <location evidence="2">Spindle</location>
    </subcellularLocation>
    <subcellularLocation>
        <location evidence="1">Early endosome membrane</location>
    </subcellularLocation>
</comment>
<protein>
    <recommendedName>
        <fullName evidence="16">Kinesin-like protein KIF16B</fullName>
    </recommendedName>
</protein>
<dbReference type="GO" id="GO:0005874">
    <property type="term" value="C:microtubule"/>
    <property type="evidence" value="ECO:0007669"/>
    <property type="project" value="UniProtKB-KW"/>
</dbReference>
<dbReference type="InterPro" id="IPR019821">
    <property type="entry name" value="Kinesin_motor_CS"/>
</dbReference>
<evidence type="ECO:0000256" key="13">
    <source>
        <dbReference type="ARBA" id="ARBA00023175"/>
    </source>
</evidence>
<gene>
    <name evidence="22" type="ORF">Q5P01_025785</name>
</gene>
<keyword evidence="23" id="KW-1185">Reference proteome</keyword>
<dbReference type="InterPro" id="IPR000253">
    <property type="entry name" value="FHA_dom"/>
</dbReference>
<evidence type="ECO:0000256" key="15">
    <source>
        <dbReference type="ARBA" id="ARBA00054846"/>
    </source>
</evidence>
<keyword evidence="3" id="KW-0813">Transport</keyword>
<keyword evidence="12" id="KW-0472">Membrane</keyword>
<dbReference type="InterPro" id="IPR036871">
    <property type="entry name" value="PX_dom_sf"/>
</dbReference>
<evidence type="ECO:0000256" key="3">
    <source>
        <dbReference type="ARBA" id="ARBA00022448"/>
    </source>
</evidence>
<evidence type="ECO:0000256" key="8">
    <source>
        <dbReference type="ARBA" id="ARBA00022753"/>
    </source>
</evidence>
<evidence type="ECO:0000256" key="11">
    <source>
        <dbReference type="ARBA" id="ARBA00023121"/>
    </source>
</evidence>
<dbReference type="GO" id="GO:0005819">
    <property type="term" value="C:spindle"/>
    <property type="evidence" value="ECO:0007669"/>
    <property type="project" value="UniProtKB-SubCell"/>
</dbReference>
<dbReference type="PROSITE" id="PS50067">
    <property type="entry name" value="KINESIN_MOTOR_2"/>
    <property type="match status" value="1"/>
</dbReference>
<dbReference type="CDD" id="cd06874">
    <property type="entry name" value="PX_KIF16B_SNX23"/>
    <property type="match status" value="1"/>
</dbReference>
<reference evidence="22" key="1">
    <citation type="submission" date="2023-07" db="EMBL/GenBank/DDBJ databases">
        <title>Chromosome-level Genome Assembly of Striped Snakehead (Channa striata).</title>
        <authorList>
            <person name="Liu H."/>
        </authorList>
    </citation>
    <scope>NUCLEOTIDE SEQUENCE</scope>
    <source>
        <strain evidence="22">Gz</strain>
        <tissue evidence="22">Muscle</tissue>
    </source>
</reference>
<feature type="region of interest" description="Disordered" evidence="19">
    <location>
        <begin position="874"/>
        <end position="896"/>
    </location>
</feature>
<dbReference type="InterPro" id="IPR036961">
    <property type="entry name" value="Kinesin_motor_dom_sf"/>
</dbReference>
<evidence type="ECO:0000256" key="17">
    <source>
        <dbReference type="PROSITE-ProRule" id="PRU00283"/>
    </source>
</evidence>
<dbReference type="SMART" id="SM00312">
    <property type="entry name" value="PX"/>
    <property type="match status" value="1"/>
</dbReference>
<feature type="compositionally biased region" description="Basic and acidic residues" evidence="19">
    <location>
        <begin position="1060"/>
        <end position="1093"/>
    </location>
</feature>
<proteinExistence type="inferred from homology"/>
<keyword evidence="8" id="KW-0967">Endosome</keyword>
<evidence type="ECO:0000256" key="16">
    <source>
        <dbReference type="ARBA" id="ARBA00074951"/>
    </source>
</evidence>
<evidence type="ECO:0000256" key="4">
    <source>
        <dbReference type="ARBA" id="ARBA00022490"/>
    </source>
</evidence>
<dbReference type="EMBL" id="JAUPFM010000021">
    <property type="protein sequence ID" value="KAK2817594.1"/>
    <property type="molecule type" value="Genomic_DNA"/>
</dbReference>
<dbReference type="SUPFAM" id="SSF52540">
    <property type="entry name" value="P-loop containing nucleoside triphosphate hydrolases"/>
    <property type="match status" value="1"/>
</dbReference>
<evidence type="ECO:0000256" key="14">
    <source>
        <dbReference type="ARBA" id="ARBA00023212"/>
    </source>
</evidence>
<dbReference type="FunFam" id="3.30.1520.10:FF:000022">
    <property type="entry name" value="Kinesin family member 16B"/>
    <property type="match status" value="1"/>
</dbReference>
<dbReference type="PROSITE" id="PS50195">
    <property type="entry name" value="PX"/>
    <property type="match status" value="1"/>
</dbReference>
<evidence type="ECO:0000256" key="18">
    <source>
        <dbReference type="SAM" id="Coils"/>
    </source>
</evidence>
<dbReference type="Proteomes" id="UP001187415">
    <property type="component" value="Unassembled WGS sequence"/>
</dbReference>
<dbReference type="Pfam" id="PF00498">
    <property type="entry name" value="FHA"/>
    <property type="match status" value="1"/>
</dbReference>
<dbReference type="GO" id="GO:0005524">
    <property type="term" value="F:ATP binding"/>
    <property type="evidence" value="ECO:0007669"/>
    <property type="project" value="UniProtKB-UniRule"/>
</dbReference>